<organism evidence="2 3">
    <name type="scientific">Sphingopyxis soli</name>
    <dbReference type="NCBI Taxonomy" id="592051"/>
    <lineage>
        <taxon>Bacteria</taxon>
        <taxon>Pseudomonadati</taxon>
        <taxon>Pseudomonadota</taxon>
        <taxon>Alphaproteobacteria</taxon>
        <taxon>Sphingomonadales</taxon>
        <taxon>Sphingomonadaceae</taxon>
        <taxon>Sphingopyxis</taxon>
    </lineage>
</organism>
<dbReference type="RefSeq" id="WP_215354049.1">
    <property type="nucleotide sequence ID" value="NZ_BAAAFE010000003.1"/>
</dbReference>
<protein>
    <submittedName>
        <fullName evidence="2">TraB/GumN family protein</fullName>
    </submittedName>
</protein>
<keyword evidence="1" id="KW-0732">Signal</keyword>
<evidence type="ECO:0000313" key="2">
    <source>
        <dbReference type="EMBL" id="GAA0861898.1"/>
    </source>
</evidence>
<dbReference type="InterPro" id="IPR047111">
    <property type="entry name" value="YbaP-like"/>
</dbReference>
<accession>A0ABN1LYK5</accession>
<dbReference type="InterPro" id="IPR002816">
    <property type="entry name" value="TraB/PrgY/GumN_fam"/>
</dbReference>
<dbReference type="Pfam" id="PF01963">
    <property type="entry name" value="TraB_PrgY_gumN"/>
    <property type="match status" value="1"/>
</dbReference>
<evidence type="ECO:0000313" key="3">
    <source>
        <dbReference type="Proteomes" id="UP001500738"/>
    </source>
</evidence>
<dbReference type="PANTHER" id="PTHR40590:SF1">
    <property type="entry name" value="CYTOPLASMIC PROTEIN"/>
    <property type="match status" value="1"/>
</dbReference>
<dbReference type="PROSITE" id="PS51257">
    <property type="entry name" value="PROKAR_LIPOPROTEIN"/>
    <property type="match status" value="1"/>
</dbReference>
<dbReference type="PANTHER" id="PTHR40590">
    <property type="entry name" value="CYTOPLASMIC PROTEIN-RELATED"/>
    <property type="match status" value="1"/>
</dbReference>
<feature type="signal peptide" evidence="1">
    <location>
        <begin position="1"/>
        <end position="32"/>
    </location>
</feature>
<sequence>MRAGAIPFRHGGRCIAAALLPLLLAACGSQPAVDARPAMWLVEDDDTHVYMLGTMHALPAGTDWDGGKVATAVAAADELMLELSPRQLAEAGRVFRELAPREKPLAMEARLPPTALAAYRKLEAGRDFGGDALDDWAILVLMGQRVAEEAGLSPSDGVEAGLTAAFRKADKPISGLESAEGQLMLFETLDPAAQRAMLVRAADHAGDAVRDVKAMAADWSRGDVDALAKIVNEDVDRVPAARQAILTDRNRRWSAWIQRRMERPGTVLMAVGAGHLVGSDSVPAMLEAQGYKVSRVQ</sequence>
<dbReference type="Proteomes" id="UP001500738">
    <property type="component" value="Unassembled WGS sequence"/>
</dbReference>
<name>A0ABN1LYK5_9SPHN</name>
<comment type="caution">
    <text evidence="2">The sequence shown here is derived from an EMBL/GenBank/DDBJ whole genome shotgun (WGS) entry which is preliminary data.</text>
</comment>
<reference evidence="2 3" key="1">
    <citation type="journal article" date="2019" name="Int. J. Syst. Evol. Microbiol.">
        <title>The Global Catalogue of Microorganisms (GCM) 10K type strain sequencing project: providing services to taxonomists for standard genome sequencing and annotation.</title>
        <authorList>
            <consortium name="The Broad Institute Genomics Platform"/>
            <consortium name="The Broad Institute Genome Sequencing Center for Infectious Disease"/>
            <person name="Wu L."/>
            <person name="Ma J."/>
        </authorList>
    </citation>
    <scope>NUCLEOTIDE SEQUENCE [LARGE SCALE GENOMIC DNA]</scope>
    <source>
        <strain evidence="2 3">JCM 15910</strain>
    </source>
</reference>
<keyword evidence="3" id="KW-1185">Reference proteome</keyword>
<dbReference type="CDD" id="cd14789">
    <property type="entry name" value="Tiki"/>
    <property type="match status" value="1"/>
</dbReference>
<dbReference type="EMBL" id="BAAAFE010000003">
    <property type="protein sequence ID" value="GAA0861898.1"/>
    <property type="molecule type" value="Genomic_DNA"/>
</dbReference>
<feature type="chain" id="PRO_5045075528" evidence="1">
    <location>
        <begin position="33"/>
        <end position="297"/>
    </location>
</feature>
<evidence type="ECO:0000256" key="1">
    <source>
        <dbReference type="SAM" id="SignalP"/>
    </source>
</evidence>
<proteinExistence type="predicted"/>
<gene>
    <name evidence="2" type="ORF">GCM10009115_06390</name>
</gene>